<gene>
    <name evidence="2" type="ORF">AFUS01_LOCUS31088</name>
</gene>
<evidence type="ECO:0000313" key="3">
    <source>
        <dbReference type="Proteomes" id="UP000708208"/>
    </source>
</evidence>
<feature type="domain" description="C2H2-type" evidence="1">
    <location>
        <begin position="98"/>
        <end position="121"/>
    </location>
</feature>
<dbReference type="AlphaFoldDB" id="A0A8J2KVR4"/>
<evidence type="ECO:0000313" key="2">
    <source>
        <dbReference type="EMBL" id="CAG7820712.1"/>
    </source>
</evidence>
<comment type="caution">
    <text evidence="2">The sequence shown here is derived from an EMBL/GenBank/DDBJ whole genome shotgun (WGS) entry which is preliminary data.</text>
</comment>
<accession>A0A8J2KVR4</accession>
<keyword evidence="3" id="KW-1185">Reference proteome</keyword>
<dbReference type="Proteomes" id="UP000708208">
    <property type="component" value="Unassembled WGS sequence"/>
</dbReference>
<organism evidence="2 3">
    <name type="scientific">Allacma fusca</name>
    <dbReference type="NCBI Taxonomy" id="39272"/>
    <lineage>
        <taxon>Eukaryota</taxon>
        <taxon>Metazoa</taxon>
        <taxon>Ecdysozoa</taxon>
        <taxon>Arthropoda</taxon>
        <taxon>Hexapoda</taxon>
        <taxon>Collembola</taxon>
        <taxon>Symphypleona</taxon>
        <taxon>Sminthuridae</taxon>
        <taxon>Allacma</taxon>
    </lineage>
</organism>
<proteinExistence type="predicted"/>
<feature type="non-terminal residue" evidence="2">
    <location>
        <position position="138"/>
    </location>
</feature>
<sequence>MLSIPGPSTKPINRFREIEPNKFLYGGKYNIDLIDGQYICSRCGYHRKNRRKTCEHIRNIHMRNLSAGLKKRNKLVEIEPDKFLYADEFNVEVCEGKYKCVTCNYTTHGKFTMTRHVRFKHMAAKYMCDVCGKLFSQK</sequence>
<feature type="domain" description="C2H2-type" evidence="1">
    <location>
        <begin position="38"/>
        <end position="61"/>
    </location>
</feature>
<dbReference type="EMBL" id="CAJVCH010487662">
    <property type="protein sequence ID" value="CAG7820712.1"/>
    <property type="molecule type" value="Genomic_DNA"/>
</dbReference>
<dbReference type="InterPro" id="IPR013087">
    <property type="entry name" value="Znf_C2H2_type"/>
</dbReference>
<dbReference type="SMART" id="SM00355">
    <property type="entry name" value="ZnF_C2H2"/>
    <property type="match status" value="2"/>
</dbReference>
<name>A0A8J2KVR4_9HEXA</name>
<protein>
    <recommendedName>
        <fullName evidence="1">C2H2-type domain-containing protein</fullName>
    </recommendedName>
</protein>
<evidence type="ECO:0000259" key="1">
    <source>
        <dbReference type="SMART" id="SM00355"/>
    </source>
</evidence>
<reference evidence="2" key="1">
    <citation type="submission" date="2021-06" db="EMBL/GenBank/DDBJ databases">
        <authorList>
            <person name="Hodson N. C."/>
            <person name="Mongue J. A."/>
            <person name="Jaron S. K."/>
        </authorList>
    </citation>
    <scope>NUCLEOTIDE SEQUENCE</scope>
</reference>